<dbReference type="SUPFAM" id="SSF49464">
    <property type="entry name" value="Carboxypeptidase regulatory domain-like"/>
    <property type="match status" value="1"/>
</dbReference>
<sequence>MKINKKLAPIPLFVSLALTGCIEVDDDSNDGVVDALNQQNAVLTEQNNLLAEQIENNQTSVTLAGAVVDTRTDIPLVGLNVAVYQGNTVIAEGVTSENGSFNLEGLPASADLTVVVSSTDESYLKRAFFITTGPVSTGEGYDDIGIIGVSTPVEVEFSVTETESGEAVGGLSFIGFSFSGASTSSVFDFAHESEFNEESQTYQITLPRDLNVTLRANIDIDNDGEADFDFTNNDNVNLSGDTLFIYDASEFSEEEISLGQYDEVTAEEKTVVISLIDSMGEPIAGAEFMMDTSEETYTSEYDEENGSYELVVPFDGGISFEMSYFQVGDITYSTGSINLSRSTRSATGETSINVSTSGFESNSYYTVADSEIINLVLVPTEVEPQATVEVITTNVNPSNFAYSVYYSEAVDIDLDEVSLTFDEVSIVRGNESADDSVPNGYTYILSEEASVELSQSVDLGGVKHTFSPATELQANTNYRFAIGEVSPTSGGVSANIYGDDYSFTTPADETAEFDINTLKLDNSNYYSNGSVIVSENTAGVANSANNFGNSVSILLPTSVESLNYLIINFESYTENGNEYAFVNRYELVRDENISMQRLLAINVAQNESISNQAYTSYISGTTVADGEYIYRDRISLYLEDNTAENPVSATFSYEYQTKAGENASGKLTLPIL</sequence>
<evidence type="ECO:0000313" key="1">
    <source>
        <dbReference type="EMBL" id="CAB9494719.1"/>
    </source>
</evidence>
<reference evidence="1 2" key="1">
    <citation type="submission" date="2020-06" db="EMBL/GenBank/DDBJ databases">
        <authorList>
            <person name="Duchaud E."/>
        </authorList>
    </citation>
    <scope>NUCLEOTIDE SEQUENCE [LARGE SCALE GENOMIC DNA]</scope>
    <source>
        <strain evidence="1">Alteromonas fortis</strain>
    </source>
</reference>
<dbReference type="RefSeq" id="WP_179984028.1">
    <property type="nucleotide sequence ID" value="NZ_LR812090.1"/>
</dbReference>
<protein>
    <submittedName>
        <fullName evidence="1">Uncharacterized protein</fullName>
    </submittedName>
</protein>
<evidence type="ECO:0000313" key="2">
    <source>
        <dbReference type="Proteomes" id="UP000509458"/>
    </source>
</evidence>
<dbReference type="AlphaFoldDB" id="A0A6T9Y1S5"/>
<gene>
    <name evidence="1" type="ORF">ALFOR1_40085</name>
</gene>
<dbReference type="PROSITE" id="PS51257">
    <property type="entry name" value="PROKAR_LIPOPROTEIN"/>
    <property type="match status" value="1"/>
</dbReference>
<dbReference type="EMBL" id="LR812090">
    <property type="protein sequence ID" value="CAB9494719.1"/>
    <property type="molecule type" value="Genomic_DNA"/>
</dbReference>
<organism evidence="1 2">
    <name type="scientific">Alteromonas macleodii</name>
    <name type="common">Pseudoalteromonas macleodii</name>
    <dbReference type="NCBI Taxonomy" id="28108"/>
    <lineage>
        <taxon>Bacteria</taxon>
        <taxon>Pseudomonadati</taxon>
        <taxon>Pseudomonadota</taxon>
        <taxon>Gammaproteobacteria</taxon>
        <taxon>Alteromonadales</taxon>
        <taxon>Alteromonadaceae</taxon>
        <taxon>Alteromonas/Salinimonas group</taxon>
        <taxon>Alteromonas</taxon>
    </lineage>
</organism>
<name>A0A6T9Y1S5_ALTMA</name>
<proteinExistence type="predicted"/>
<dbReference type="InterPro" id="IPR008969">
    <property type="entry name" value="CarboxyPept-like_regulatory"/>
</dbReference>
<dbReference type="Proteomes" id="UP000509458">
    <property type="component" value="Chromosome"/>
</dbReference>
<accession>A0A6T9Y1S5</accession>